<dbReference type="EMBL" id="CM015712">
    <property type="protein sequence ID" value="KAF3706948.1"/>
    <property type="molecule type" value="Genomic_DNA"/>
</dbReference>
<gene>
    <name evidence="1" type="ORF">EXN66_Car000119</name>
</gene>
<dbReference type="Proteomes" id="UP000503349">
    <property type="component" value="Chromosome 1"/>
</dbReference>
<sequence length="49" mass="5503">MKCLISIKNDDIITGCLPPTSTNREEVDTHPEFPVLSPHTHINRCQTSL</sequence>
<dbReference type="AlphaFoldDB" id="A0A6G1QXK6"/>
<reference evidence="2" key="2">
    <citation type="submission" date="2019-02" db="EMBL/GenBank/DDBJ databases">
        <title>Opniocepnalus argus Var Kimnra genome.</title>
        <authorList>
            <person name="Zhou C."/>
            <person name="Xiao S."/>
        </authorList>
    </citation>
    <scope>NUCLEOTIDE SEQUENCE [LARGE SCALE GENOMIC DNA]</scope>
</reference>
<keyword evidence="2" id="KW-1185">Reference proteome</keyword>
<reference evidence="1 2" key="1">
    <citation type="submission" date="2019-02" db="EMBL/GenBank/DDBJ databases">
        <title>Opniocepnalus argus genome.</title>
        <authorList>
            <person name="Zhou C."/>
            <person name="Xiao S."/>
        </authorList>
    </citation>
    <scope>NUCLEOTIDE SEQUENCE [LARGE SCALE GENOMIC DNA]</scope>
    <source>
        <strain evidence="1">OARG1902GOOAL</strain>
        <tissue evidence="1">Muscle</tissue>
    </source>
</reference>
<accession>A0A6G1QXK6</accession>
<evidence type="ECO:0000313" key="2">
    <source>
        <dbReference type="Proteomes" id="UP000503349"/>
    </source>
</evidence>
<evidence type="ECO:0000313" key="1">
    <source>
        <dbReference type="EMBL" id="KAF3706948.1"/>
    </source>
</evidence>
<organism evidence="1 2">
    <name type="scientific">Channa argus</name>
    <name type="common">Northern snakehead</name>
    <name type="synonym">Ophicephalus argus</name>
    <dbReference type="NCBI Taxonomy" id="215402"/>
    <lineage>
        <taxon>Eukaryota</taxon>
        <taxon>Metazoa</taxon>
        <taxon>Chordata</taxon>
        <taxon>Craniata</taxon>
        <taxon>Vertebrata</taxon>
        <taxon>Euteleostomi</taxon>
        <taxon>Actinopterygii</taxon>
        <taxon>Neopterygii</taxon>
        <taxon>Teleostei</taxon>
        <taxon>Neoteleostei</taxon>
        <taxon>Acanthomorphata</taxon>
        <taxon>Anabantaria</taxon>
        <taxon>Anabantiformes</taxon>
        <taxon>Channoidei</taxon>
        <taxon>Channidae</taxon>
        <taxon>Channa</taxon>
    </lineage>
</organism>
<protein>
    <submittedName>
        <fullName evidence="1">Uncharacterized protein</fullName>
    </submittedName>
</protein>
<proteinExistence type="predicted"/>
<name>A0A6G1QXK6_CHAAH</name>